<sequence length="118" mass="13475">MKFGKLVLMGVVIGLLLVTLREALAGEPVMESDEIQEETLQQFALAFITVRELNALYREEIEQTKESEEAVQLRDEARAAMTEAIERTGLEVGEYNFIAHQMRRNPQLFMTLDEMLSP</sequence>
<reference evidence="2" key="1">
    <citation type="journal article" date="2014" name="Int. J. Syst. Evol. Microbiol.">
        <title>Complete genome sequence of Corynebacterium casei LMG S-19264T (=DSM 44701T), isolated from a smear-ripened cheese.</title>
        <authorList>
            <consortium name="US DOE Joint Genome Institute (JGI-PGF)"/>
            <person name="Walter F."/>
            <person name="Albersmeier A."/>
            <person name="Kalinowski J."/>
            <person name="Ruckert C."/>
        </authorList>
    </citation>
    <scope>NUCLEOTIDE SEQUENCE</scope>
    <source>
        <strain evidence="2">KCTC 22169</strain>
    </source>
</reference>
<reference evidence="2" key="2">
    <citation type="submission" date="2020-09" db="EMBL/GenBank/DDBJ databases">
        <authorList>
            <person name="Sun Q."/>
            <person name="Kim S."/>
        </authorList>
    </citation>
    <scope>NUCLEOTIDE SEQUENCE</scope>
    <source>
        <strain evidence="2">KCTC 22169</strain>
    </source>
</reference>
<keyword evidence="3" id="KW-1185">Reference proteome</keyword>
<protein>
    <recommendedName>
        <fullName evidence="1">DUF4168 domain-containing protein</fullName>
    </recommendedName>
</protein>
<organism evidence="2 3">
    <name type="scientific">Saccharospirillum salsuginis</name>
    <dbReference type="NCBI Taxonomy" id="418750"/>
    <lineage>
        <taxon>Bacteria</taxon>
        <taxon>Pseudomonadati</taxon>
        <taxon>Pseudomonadota</taxon>
        <taxon>Gammaproteobacteria</taxon>
        <taxon>Oceanospirillales</taxon>
        <taxon>Saccharospirillaceae</taxon>
        <taxon>Saccharospirillum</taxon>
    </lineage>
</organism>
<dbReference type="RefSeq" id="WP_189612617.1">
    <property type="nucleotide sequence ID" value="NZ_BMXR01000014.1"/>
</dbReference>
<dbReference type="Proteomes" id="UP000626148">
    <property type="component" value="Unassembled WGS sequence"/>
</dbReference>
<gene>
    <name evidence="2" type="ORF">GCM10007392_42780</name>
</gene>
<accession>A0A918KNR9</accession>
<evidence type="ECO:0000259" key="1">
    <source>
        <dbReference type="Pfam" id="PF13767"/>
    </source>
</evidence>
<dbReference type="InterPro" id="IPR025433">
    <property type="entry name" value="DUF4168"/>
</dbReference>
<proteinExistence type="predicted"/>
<evidence type="ECO:0000313" key="2">
    <source>
        <dbReference type="EMBL" id="GGX70740.1"/>
    </source>
</evidence>
<comment type="caution">
    <text evidence="2">The sequence shown here is derived from an EMBL/GenBank/DDBJ whole genome shotgun (WGS) entry which is preliminary data.</text>
</comment>
<evidence type="ECO:0000313" key="3">
    <source>
        <dbReference type="Proteomes" id="UP000626148"/>
    </source>
</evidence>
<feature type="domain" description="DUF4168" evidence="1">
    <location>
        <begin position="37"/>
        <end position="108"/>
    </location>
</feature>
<dbReference type="AlphaFoldDB" id="A0A918KNR9"/>
<name>A0A918KNR9_9GAMM</name>
<dbReference type="Pfam" id="PF13767">
    <property type="entry name" value="DUF4168"/>
    <property type="match status" value="1"/>
</dbReference>
<dbReference type="EMBL" id="BMXR01000014">
    <property type="protein sequence ID" value="GGX70740.1"/>
    <property type="molecule type" value="Genomic_DNA"/>
</dbReference>